<dbReference type="Proteomes" id="UP001179121">
    <property type="component" value="Chromosome"/>
</dbReference>
<evidence type="ECO:0000313" key="6">
    <source>
        <dbReference type="Proteomes" id="UP001179121"/>
    </source>
</evidence>
<organism evidence="5 6">
    <name type="scientific">Nitrospira tepida</name>
    <dbReference type="NCBI Taxonomy" id="2973512"/>
    <lineage>
        <taxon>Bacteria</taxon>
        <taxon>Pseudomonadati</taxon>
        <taxon>Nitrospirota</taxon>
        <taxon>Nitrospiria</taxon>
        <taxon>Nitrospirales</taxon>
        <taxon>Nitrospiraceae</taxon>
        <taxon>Nitrospira</taxon>
    </lineage>
</organism>
<feature type="domain" description="Carboxyltransferase" evidence="4">
    <location>
        <begin position="18"/>
        <end position="219"/>
    </location>
</feature>
<dbReference type="InterPro" id="IPR003833">
    <property type="entry name" value="CT_C_D"/>
</dbReference>
<keyword evidence="2" id="KW-0378">Hydrolase</keyword>
<protein>
    <submittedName>
        <fullName evidence="5">5-oxoprolinase component B</fullName>
    </submittedName>
</protein>
<evidence type="ECO:0000256" key="3">
    <source>
        <dbReference type="ARBA" id="ARBA00022840"/>
    </source>
</evidence>
<keyword evidence="3" id="KW-0067">ATP-binding</keyword>
<keyword evidence="6" id="KW-1185">Reference proteome</keyword>
<dbReference type="SMART" id="SM00796">
    <property type="entry name" value="AHS1"/>
    <property type="match status" value="1"/>
</dbReference>
<dbReference type="KEGG" id="nti:DNFV4_02624"/>
<dbReference type="NCBIfam" id="TIGR00370">
    <property type="entry name" value="5-oxoprolinase subunit PxpB"/>
    <property type="match status" value="1"/>
</dbReference>
<dbReference type="EMBL" id="OX365700">
    <property type="protein sequence ID" value="CAI4032196.1"/>
    <property type="molecule type" value="Genomic_DNA"/>
</dbReference>
<dbReference type="AlphaFoldDB" id="A0AA86N0B3"/>
<dbReference type="PANTHER" id="PTHR34698:SF2">
    <property type="entry name" value="5-OXOPROLINASE SUBUNIT B"/>
    <property type="match status" value="1"/>
</dbReference>
<dbReference type="Gene3D" id="3.30.1360.40">
    <property type="match status" value="1"/>
</dbReference>
<dbReference type="SUPFAM" id="SSF50891">
    <property type="entry name" value="Cyclophilin-like"/>
    <property type="match status" value="1"/>
</dbReference>
<dbReference type="InterPro" id="IPR010016">
    <property type="entry name" value="PxpB"/>
</dbReference>
<dbReference type="Gene3D" id="2.40.100.10">
    <property type="entry name" value="Cyclophilin-like"/>
    <property type="match status" value="1"/>
</dbReference>
<reference evidence="5" key="1">
    <citation type="submission" date="2022-10" db="EMBL/GenBank/DDBJ databases">
        <authorList>
            <person name="Koch H."/>
        </authorList>
    </citation>
    <scope>NUCLEOTIDE SEQUENCE</scope>
    <source>
        <strain evidence="5">DNF</strain>
    </source>
</reference>
<dbReference type="InterPro" id="IPR029000">
    <property type="entry name" value="Cyclophilin-like_dom_sf"/>
</dbReference>
<dbReference type="Pfam" id="PF02682">
    <property type="entry name" value="CT_C_D"/>
    <property type="match status" value="1"/>
</dbReference>
<accession>A0AA86N0B3</accession>
<keyword evidence="1" id="KW-0547">Nucleotide-binding</keyword>
<dbReference type="SUPFAM" id="SSF160467">
    <property type="entry name" value="PH0987 N-terminal domain-like"/>
    <property type="match status" value="1"/>
</dbReference>
<evidence type="ECO:0000256" key="1">
    <source>
        <dbReference type="ARBA" id="ARBA00022741"/>
    </source>
</evidence>
<gene>
    <name evidence="5" type="ORF">DNFV4_02624</name>
</gene>
<evidence type="ECO:0000259" key="4">
    <source>
        <dbReference type="SMART" id="SM00796"/>
    </source>
</evidence>
<name>A0AA86N0B3_9BACT</name>
<dbReference type="PANTHER" id="PTHR34698">
    <property type="entry name" value="5-OXOPROLINASE SUBUNIT B"/>
    <property type="match status" value="1"/>
</dbReference>
<dbReference type="GO" id="GO:0005524">
    <property type="term" value="F:ATP binding"/>
    <property type="evidence" value="ECO:0007669"/>
    <property type="project" value="UniProtKB-KW"/>
</dbReference>
<sequence length="247" mass="26930">MSNRQTSAGEESPTAQSFRLLPLGDAALTVEFGNEIDPALNERVIAFADALRAQGWPGIGDIVPTYRSMTIHVDPLRLDLATLSDRLLRFARTAPTSRTTSCTRHRIPVLYGGSWGPDLEELADFANLSVAEVISLHTSVEYRVYMLGFSPGFPYLGIVPEPLAMPRLATPRASVPAGSVGIAGSQTGIYPSATPGGWRLIGRTPVTVYRPADAKPFLLSPGDLVRFDPIKPEEFDRLHRKHQHDAD</sequence>
<dbReference type="GO" id="GO:0016787">
    <property type="term" value="F:hydrolase activity"/>
    <property type="evidence" value="ECO:0007669"/>
    <property type="project" value="UniProtKB-KW"/>
</dbReference>
<proteinExistence type="predicted"/>
<evidence type="ECO:0000256" key="2">
    <source>
        <dbReference type="ARBA" id="ARBA00022801"/>
    </source>
</evidence>
<evidence type="ECO:0000313" key="5">
    <source>
        <dbReference type="EMBL" id="CAI4032196.1"/>
    </source>
</evidence>